<dbReference type="EMBL" id="AZGR01000141">
    <property type="protein sequence ID" value="ETA85651.1"/>
    <property type="molecule type" value="Genomic_DNA"/>
</dbReference>
<dbReference type="PATRIC" id="fig|1192560.4.peg.4058"/>
<accession>V7IK62</accession>
<dbReference type="AlphaFoldDB" id="V7IK62"/>
<organism evidence="1 2">
    <name type="scientific">Salmonella enterica subsp. enterica serovar Cubana str. 76814</name>
    <dbReference type="NCBI Taxonomy" id="1192560"/>
    <lineage>
        <taxon>Bacteria</taxon>
        <taxon>Pseudomonadati</taxon>
        <taxon>Pseudomonadota</taxon>
        <taxon>Gammaproteobacteria</taxon>
        <taxon>Enterobacterales</taxon>
        <taxon>Enterobacteriaceae</taxon>
        <taxon>Salmonella</taxon>
    </lineage>
</organism>
<comment type="caution">
    <text evidence="1">The sequence shown here is derived from an EMBL/GenBank/DDBJ whole genome shotgun (WGS) entry which is preliminary data.</text>
</comment>
<dbReference type="HOGENOM" id="CLU_3221791_0_0_6"/>
<proteinExistence type="predicted"/>
<dbReference type="Proteomes" id="UP000018534">
    <property type="component" value="Unassembled WGS sequence"/>
</dbReference>
<name>V7IK62_SALET</name>
<gene>
    <name evidence="1" type="ORF">A628_04377</name>
</gene>
<evidence type="ECO:0000313" key="1">
    <source>
        <dbReference type="EMBL" id="ETA85651.1"/>
    </source>
</evidence>
<evidence type="ECO:0000313" key="2">
    <source>
        <dbReference type="Proteomes" id="UP000018534"/>
    </source>
</evidence>
<reference evidence="1 2" key="1">
    <citation type="journal article" date="2014" name="Genome Announc.">
        <title>Whole-Genome Sequencing of Salmonella enterica subsp. enterica Serovar Cubana Strains Isolated from Agricultural Sources.</title>
        <authorList>
            <person name="Benahmed F.H."/>
            <person name="Gopinath G.R."/>
            <person name="Wang H."/>
            <person name="Jean-Gilles Beaubrun J."/>
            <person name="Grim C."/>
            <person name="Cheng C.M."/>
            <person name="McClelland M."/>
            <person name="Ayers S."/>
            <person name="Abbott J."/>
            <person name="Desai P."/>
            <person name="Frye J.G."/>
            <person name="Weinstock G."/>
            <person name="Hammack T.S."/>
            <person name="Hanes D.E."/>
            <person name="Rasmussen M.A."/>
            <person name="Davidson M.K."/>
        </authorList>
    </citation>
    <scope>NUCLEOTIDE SEQUENCE [LARGE SCALE GENOMIC DNA]</scope>
    <source>
        <strain evidence="1">76814</strain>
    </source>
</reference>
<sequence>MPDAALKFSIKGTINPVWGMTTITPPITGKNIGTTAGSVAGSAQ</sequence>
<protein>
    <submittedName>
        <fullName evidence="1">Uncharacterized protein</fullName>
    </submittedName>
</protein>